<dbReference type="Proteomes" id="UP001302349">
    <property type="component" value="Chromosome"/>
</dbReference>
<organism evidence="1 2">
    <name type="scientific">Imperialibacter roseus</name>
    <dbReference type="NCBI Taxonomy" id="1324217"/>
    <lineage>
        <taxon>Bacteria</taxon>
        <taxon>Pseudomonadati</taxon>
        <taxon>Bacteroidota</taxon>
        <taxon>Cytophagia</taxon>
        <taxon>Cytophagales</taxon>
        <taxon>Flammeovirgaceae</taxon>
        <taxon>Imperialibacter</taxon>
    </lineage>
</organism>
<keyword evidence="2" id="KW-1185">Reference proteome</keyword>
<evidence type="ECO:0000313" key="2">
    <source>
        <dbReference type="Proteomes" id="UP001302349"/>
    </source>
</evidence>
<gene>
    <name evidence="1" type="ORF">RT717_01180</name>
</gene>
<name>A0ABZ0IQA7_9BACT</name>
<dbReference type="EMBL" id="CP136051">
    <property type="protein sequence ID" value="WOK07233.1"/>
    <property type="molecule type" value="Genomic_DNA"/>
</dbReference>
<dbReference type="RefSeq" id="WP_317489919.1">
    <property type="nucleotide sequence ID" value="NZ_CP136051.1"/>
</dbReference>
<protein>
    <submittedName>
        <fullName evidence="1">Uncharacterized protein</fullName>
    </submittedName>
</protein>
<proteinExistence type="predicted"/>
<accession>A0ABZ0IQA7</accession>
<evidence type="ECO:0000313" key="1">
    <source>
        <dbReference type="EMBL" id="WOK07233.1"/>
    </source>
</evidence>
<reference evidence="1 2" key="1">
    <citation type="journal article" date="2023" name="Microbiol. Resour. Announc.">
        <title>Complete Genome Sequence of Imperialibacter roseus strain P4T.</title>
        <authorList>
            <person name="Tizabi D.R."/>
            <person name="Bachvaroff T."/>
            <person name="Hill R.T."/>
        </authorList>
    </citation>
    <scope>NUCLEOTIDE SEQUENCE [LARGE SCALE GENOMIC DNA]</scope>
    <source>
        <strain evidence="1 2">P4T</strain>
    </source>
</reference>
<sequence>MASELVGEWRFHPEKIRYTLLSIFFSIRTQEITDNLVELLVQVIHKISSNAENKVVKEFVNDFKKVSGKYGILLRIAENSLNYPDHTVREVIYPVANEETLNLKDLVKVTHFFMIR</sequence>